<evidence type="ECO:0000313" key="4">
    <source>
        <dbReference type="EMBL" id="RAI27467.1"/>
    </source>
</evidence>
<organism evidence="4 5">
    <name type="scientific">Rhodobium orientis</name>
    <dbReference type="NCBI Taxonomy" id="34017"/>
    <lineage>
        <taxon>Bacteria</taxon>
        <taxon>Pseudomonadati</taxon>
        <taxon>Pseudomonadota</taxon>
        <taxon>Alphaproteobacteria</taxon>
        <taxon>Hyphomicrobiales</taxon>
        <taxon>Rhodobiaceae</taxon>
        <taxon>Rhodobium</taxon>
    </lineage>
</organism>
<dbReference type="PROSITE" id="PS51462">
    <property type="entry name" value="NUDIX"/>
    <property type="match status" value="1"/>
</dbReference>
<dbReference type="InterPro" id="IPR015797">
    <property type="entry name" value="NUDIX_hydrolase-like_dom_sf"/>
</dbReference>
<dbReference type="SUPFAM" id="SSF55811">
    <property type="entry name" value="Nudix"/>
    <property type="match status" value="1"/>
</dbReference>
<dbReference type="CDD" id="cd04680">
    <property type="entry name" value="NUDIX_Hydrolase"/>
    <property type="match status" value="1"/>
</dbReference>
<reference evidence="4 5" key="1">
    <citation type="submission" date="2017-07" db="EMBL/GenBank/DDBJ databases">
        <title>Draft Genome Sequences of Select Purple Nonsulfur Bacteria.</title>
        <authorList>
            <person name="Lasarre B."/>
            <person name="Mckinlay J.B."/>
        </authorList>
    </citation>
    <scope>NUCLEOTIDE SEQUENCE [LARGE SCALE GENOMIC DNA]</scope>
    <source>
        <strain evidence="4 5">DSM 11290</strain>
    </source>
</reference>
<dbReference type="Proteomes" id="UP000249299">
    <property type="component" value="Unassembled WGS sequence"/>
</dbReference>
<dbReference type="Pfam" id="PF00293">
    <property type="entry name" value="NUDIX"/>
    <property type="match status" value="1"/>
</dbReference>
<dbReference type="PANTHER" id="PTHR43046">
    <property type="entry name" value="GDP-MANNOSE MANNOSYL HYDROLASE"/>
    <property type="match status" value="1"/>
</dbReference>
<protein>
    <submittedName>
        <fullName evidence="4">DNA mismatch repair protein MutT</fullName>
    </submittedName>
</protein>
<proteinExistence type="predicted"/>
<dbReference type="GO" id="GO:0016787">
    <property type="term" value="F:hydrolase activity"/>
    <property type="evidence" value="ECO:0007669"/>
    <property type="project" value="UniProtKB-KW"/>
</dbReference>
<dbReference type="InterPro" id="IPR000086">
    <property type="entry name" value="NUDIX_hydrolase_dom"/>
</dbReference>
<dbReference type="AlphaFoldDB" id="A0A327JMB4"/>
<comment type="cofactor">
    <cofactor evidence="1">
        <name>Mg(2+)</name>
        <dbReference type="ChEBI" id="CHEBI:18420"/>
    </cofactor>
</comment>
<feature type="domain" description="Nudix hydrolase" evidence="3">
    <location>
        <begin position="1"/>
        <end position="125"/>
    </location>
</feature>
<comment type="caution">
    <text evidence="4">The sequence shown here is derived from an EMBL/GenBank/DDBJ whole genome shotgun (WGS) entry which is preliminary data.</text>
</comment>
<evidence type="ECO:0000256" key="1">
    <source>
        <dbReference type="ARBA" id="ARBA00001946"/>
    </source>
</evidence>
<dbReference type="Gene3D" id="3.90.79.10">
    <property type="entry name" value="Nucleoside Triphosphate Pyrophosphohydrolase"/>
    <property type="match status" value="1"/>
</dbReference>
<keyword evidence="5" id="KW-1185">Reference proteome</keyword>
<keyword evidence="2" id="KW-0378">Hydrolase</keyword>
<dbReference type="EMBL" id="NPEV01000018">
    <property type="protein sequence ID" value="RAI27467.1"/>
    <property type="molecule type" value="Genomic_DNA"/>
</dbReference>
<name>A0A327JMB4_9HYPH</name>
<accession>A0A327JMB4</accession>
<sequence>MTLGVRGAVFDGDGRVFLVRHTYVPGWHLPGGGVDLGETVRQALDKELREEGNIRLLGEPQLFAVYHNKRIYRRDHVVLFVARQWEQPEAPVPNAEIAEHGWFPVDALPAETSPATRRRLDEIAGVQPPAAIW</sequence>
<gene>
    <name evidence="4" type="ORF">CH339_10275</name>
</gene>
<dbReference type="OrthoDB" id="9800065at2"/>
<evidence type="ECO:0000313" key="5">
    <source>
        <dbReference type="Proteomes" id="UP000249299"/>
    </source>
</evidence>
<evidence type="ECO:0000259" key="3">
    <source>
        <dbReference type="PROSITE" id="PS51462"/>
    </source>
</evidence>
<evidence type="ECO:0000256" key="2">
    <source>
        <dbReference type="ARBA" id="ARBA00022801"/>
    </source>
</evidence>
<dbReference type="PANTHER" id="PTHR43046:SF16">
    <property type="entry name" value="ADP-RIBOSE PYROPHOSPHATASE YJHB-RELATED"/>
    <property type="match status" value="1"/>
</dbReference>